<evidence type="ECO:0000256" key="3">
    <source>
        <dbReference type="ARBA" id="ARBA00022723"/>
    </source>
</evidence>
<dbReference type="InterPro" id="IPR000086">
    <property type="entry name" value="NUDIX_hydrolase_dom"/>
</dbReference>
<evidence type="ECO:0000313" key="9">
    <source>
        <dbReference type="Proteomes" id="UP000051221"/>
    </source>
</evidence>
<reference evidence="8 9" key="1">
    <citation type="submission" date="2015-08" db="EMBL/GenBank/DDBJ databases">
        <title>Antibacterial properties of a collection of Vibrionaceae strains.</title>
        <authorList>
            <person name="Giubergia S."/>
        </authorList>
    </citation>
    <scope>NUCLEOTIDE SEQUENCE [LARGE SCALE GENOMIC DNA]</scope>
    <source>
        <strain evidence="8 9">S0821</strain>
    </source>
</reference>
<dbReference type="EMBL" id="LKHS01000020">
    <property type="protein sequence ID" value="KQH84315.1"/>
    <property type="molecule type" value="Genomic_DNA"/>
</dbReference>
<keyword evidence="3" id="KW-0479">Metal-binding</keyword>
<gene>
    <name evidence="8" type="ORF">AMR76_18995</name>
</gene>
<evidence type="ECO:0000259" key="7">
    <source>
        <dbReference type="PROSITE" id="PS51462"/>
    </source>
</evidence>
<dbReference type="PANTHER" id="PTHR12992">
    <property type="entry name" value="NUDIX HYDROLASE"/>
    <property type="match status" value="1"/>
</dbReference>
<dbReference type="GO" id="GO:0046872">
    <property type="term" value="F:metal ion binding"/>
    <property type="evidence" value="ECO:0007669"/>
    <property type="project" value="UniProtKB-KW"/>
</dbReference>
<comment type="cofactor">
    <cofactor evidence="1">
        <name>Mn(2+)</name>
        <dbReference type="ChEBI" id="CHEBI:29035"/>
    </cofactor>
</comment>
<name>A0A0Q2SAF6_VIBFU</name>
<accession>A0A0Q2SAF6</accession>
<comment type="caution">
    <text evidence="8">The sequence shown here is derived from an EMBL/GenBank/DDBJ whole genome shotgun (WGS) entry which is preliminary data.</text>
</comment>
<evidence type="ECO:0000256" key="4">
    <source>
        <dbReference type="ARBA" id="ARBA00022801"/>
    </source>
</evidence>
<keyword evidence="6" id="KW-0464">Manganese</keyword>
<evidence type="ECO:0000256" key="5">
    <source>
        <dbReference type="ARBA" id="ARBA00022842"/>
    </source>
</evidence>
<dbReference type="Gene3D" id="3.90.79.10">
    <property type="entry name" value="Nucleoside Triphosphate Pyrophosphohydrolase"/>
    <property type="match status" value="1"/>
</dbReference>
<keyword evidence="4" id="KW-0378">Hydrolase</keyword>
<protein>
    <submittedName>
        <fullName evidence="8">DNA mismatch repair protein MutT</fullName>
    </submittedName>
</protein>
<dbReference type="Pfam" id="PF00293">
    <property type="entry name" value="NUDIX"/>
    <property type="match status" value="1"/>
</dbReference>
<keyword evidence="9" id="KW-1185">Reference proteome</keyword>
<dbReference type="OrthoDB" id="9802805at2"/>
<dbReference type="InParanoid" id="A0A0Q2SAF6"/>
<keyword evidence="5" id="KW-0460">Magnesium</keyword>
<dbReference type="FunCoup" id="A0A0Q2SAF6">
    <property type="interactions" value="224"/>
</dbReference>
<dbReference type="GO" id="GO:0010945">
    <property type="term" value="F:coenzyme A diphosphatase activity"/>
    <property type="evidence" value="ECO:0007669"/>
    <property type="project" value="InterPro"/>
</dbReference>
<feature type="domain" description="Nudix hydrolase" evidence="7">
    <location>
        <begin position="36"/>
        <end position="169"/>
    </location>
</feature>
<dbReference type="AlphaFoldDB" id="A0A0Q2SAF6"/>
<dbReference type="NCBIfam" id="NF007980">
    <property type="entry name" value="PRK10707.1"/>
    <property type="match status" value="1"/>
</dbReference>
<evidence type="ECO:0000313" key="8">
    <source>
        <dbReference type="EMBL" id="KQH84315.1"/>
    </source>
</evidence>
<evidence type="ECO:0000256" key="6">
    <source>
        <dbReference type="ARBA" id="ARBA00023211"/>
    </source>
</evidence>
<evidence type="ECO:0000256" key="1">
    <source>
        <dbReference type="ARBA" id="ARBA00001936"/>
    </source>
</evidence>
<comment type="cofactor">
    <cofactor evidence="2">
        <name>Mg(2+)</name>
        <dbReference type="ChEBI" id="CHEBI:18420"/>
    </cofactor>
</comment>
<dbReference type="InterPro" id="IPR045121">
    <property type="entry name" value="CoAse"/>
</dbReference>
<proteinExistence type="predicted"/>
<dbReference type="CDD" id="cd03426">
    <property type="entry name" value="NUDIX_CoAse_Nudt7"/>
    <property type="match status" value="1"/>
</dbReference>
<dbReference type="SUPFAM" id="SSF55811">
    <property type="entry name" value="Nudix"/>
    <property type="match status" value="1"/>
</dbReference>
<dbReference type="Proteomes" id="UP000051221">
    <property type="component" value="Unassembled WGS sequence"/>
</dbReference>
<dbReference type="InterPro" id="IPR015797">
    <property type="entry name" value="NUDIX_hydrolase-like_dom_sf"/>
</dbReference>
<organism evidence="8 9">
    <name type="scientific">Vibrio furnissii</name>
    <dbReference type="NCBI Taxonomy" id="29494"/>
    <lineage>
        <taxon>Bacteria</taxon>
        <taxon>Pseudomonadati</taxon>
        <taxon>Pseudomonadota</taxon>
        <taxon>Gammaproteobacteria</taxon>
        <taxon>Vibrionales</taxon>
        <taxon>Vibrionaceae</taxon>
        <taxon>Vibrio</taxon>
    </lineage>
</organism>
<dbReference type="RefSeq" id="WP_055466883.1">
    <property type="nucleotide sequence ID" value="NZ_CAWQRI010000131.1"/>
</dbReference>
<dbReference type="PANTHER" id="PTHR12992:SF11">
    <property type="entry name" value="MITOCHONDRIAL COENZYME A DIPHOSPHATASE NUDT8"/>
    <property type="match status" value="1"/>
</dbReference>
<sequence length="201" mass="22791">MRRISKAELIQGFQLKTPVGYHAESLHRVAHLASRSLRKASVLIGFVERPTGLNVVLTKRAAHLKHHPGQISFPGGKYEEGDGTLYQTAMREAREEIGISEDQIQILGQLPELVTVSKFAVTPVLAFISPDYRSRIDKNEVEEVFEVPADFLLDRRQLFSNTFQIKNTPHRVFAIPYKHHFIWGMTAQIIQSLQKHINGGQ</sequence>
<dbReference type="PROSITE" id="PS51462">
    <property type="entry name" value="NUDIX"/>
    <property type="match status" value="1"/>
</dbReference>
<evidence type="ECO:0000256" key="2">
    <source>
        <dbReference type="ARBA" id="ARBA00001946"/>
    </source>
</evidence>